<dbReference type="Proteomes" id="UP000515146">
    <property type="component" value="Unplaced"/>
</dbReference>
<evidence type="ECO:0000256" key="2">
    <source>
        <dbReference type="ARBA" id="ARBA00023136"/>
    </source>
</evidence>
<dbReference type="PROSITE" id="PS50835">
    <property type="entry name" value="IG_LIKE"/>
    <property type="match status" value="4"/>
</dbReference>
<feature type="region of interest" description="Disordered" evidence="4">
    <location>
        <begin position="800"/>
        <end position="819"/>
    </location>
</feature>
<feature type="region of interest" description="Disordered" evidence="4">
    <location>
        <begin position="1355"/>
        <end position="1399"/>
    </location>
</feature>
<dbReference type="InterPro" id="IPR013783">
    <property type="entry name" value="Ig-like_fold"/>
</dbReference>
<dbReference type="InterPro" id="IPR003598">
    <property type="entry name" value="Ig_sub2"/>
</dbReference>
<keyword evidence="2 5" id="KW-0472">Membrane</keyword>
<feature type="region of interest" description="Disordered" evidence="4">
    <location>
        <begin position="1835"/>
        <end position="1870"/>
    </location>
</feature>
<feature type="domain" description="Ig-like" evidence="6">
    <location>
        <begin position="622"/>
        <end position="721"/>
    </location>
</feature>
<dbReference type="InterPro" id="IPR036179">
    <property type="entry name" value="Ig-like_dom_sf"/>
</dbReference>
<feature type="compositionally biased region" description="Low complexity" evidence="4">
    <location>
        <begin position="904"/>
        <end position="919"/>
    </location>
</feature>
<dbReference type="InterPro" id="IPR007110">
    <property type="entry name" value="Ig-like_dom"/>
</dbReference>
<keyword evidence="8" id="KW-0418">Kinase</keyword>
<sequence length="1941" mass="221564">MFDPKEYHCFLILFLQIINNYVCYFVKISSKILTLLVNSHQFVKCMIFIFLIINNFSSVAFAQFTNGAHSNYYNHHNNKIDRFRSLISSSSSSSFNTLNSDYMNDLFPQNSDQFDNDKNNDEDDDDQTAYPTIRALLGKSVGLPCNISQSIREGNSIKLVLWYKNNVLGSPIYSVDARDTQNFSLARHFIASSYQQRASYEMNLATRTASLIINPVEDSDDGHYICRVDYRWTRTTISNVRLEVIVPPFMIQIVQSYQYQPEPISMMSTKKMGVGQHGIYFPMKKINITIDSKQKSFERNFHYSIRSTMPFTSSIDSNDSPTLSSTSTKQSNNGVNSGVPTSSTMINDVTTIRQPESSTLTLSCDSIGGKPMSMIKWYRLTQFENANLTDAQLYTLLQSSEEKSMQLIDDSYYPMLLASLPSNIPRLLFTNNLNFTSKNSAVVSPNIGTASAEMIMQNKMNKNLIRLNHSTTTTKTKDSAKINMEQSGFENISNGMMKIPIVRNELHIGKISIDNHGQLYLCKTINTNLTRSIDIIVRLEVFAGPKTIQIEQRLPTQDGHFHGVNNDDSDSHPDMTISNNNRTWHSIELLDHYLHRHGSSTGSMKIASSSSSSTEAASFSSASITNNNHWTHAKKSFRLRSGYEFDFTCQTNGSLPDSQIFWYLRDINTNRLRNITEFSNMYQNGHNTLSYLRIVPQYTDNKANLICQAYNPSMLQELILSLKLWLNYTTNVESSLSSISKQIESSSNQPNFSLTKSSSLLPLISSSSSSSSSSENDDSLLNQDYLNSIITNLMMHDEDEDEQQQQQYFHHHQQDEQQPNKNLFKQLSYYLKHYPFQLFTSVYLDVNYKPIVLIKVLSGEQMYHEVSSSNSNINNDYISNRSNASVFSQTDNSKDNHQKYSNLNNNNKNNNQQATTTTTATSSTMEHYYRFIEMSEIFFNCTINSNPESYLIEWFMNKKLIYTDIPKGIIITNTNRTLIISPSQRRSSGIYHCSATNILGKTVSDRVQIDILFKPQCQVEFVQTYYQHLDDYVQLKCHIIANPSEDVQFTWRFNDTVFIGDINSAYTSSSSSSESFVDHVQDISSSSSIEDVIDQEFIIQDRNKINNDKQNDNHSWKTRRILPRPKSTSIHTTIDHQHLVTNVIRIHLKKWSSFGQFTCTAKNSIGIQSEPCRWQLIPHHYHTHYRNSYESSMNNIHSNRHQYHHHQQQQQKSQSLMQQFSSSSSSSSSSRLPNQLNNCHIIESSNAVVIKCSNGVEVYERTSDNTYQHLEPIQHTINMNDSHYQNNNNHFSNHHLDINNNNNVYEYPDDSLSNQQVRPLLTYHVQVFRLSMNNNSISPIIKTLENHKANEKMADYNFDNDTPNNDNNNSDNDDDDDDEHFEQYSHQKSGPKKTKISTTLNQPETKKQIASIHNAVSNSHSESPTEMTTTKTTITNEPLPIMETLNFTNPLFIITNLTSSTSYLLRIWSSKQHMDDSMIEQVNITVRTKPDDDVFDHDHHQRQQHDNQSQMNQKSMKILDNLLSLISFGHKDLFIILIILLIFIIVIFTYAIRKVYHHNSKAGRDVNDNYNDINEGDYNNNNNHHCLNAHHTNENERSSPLSSSAINVFETALCEMRPETLENDLKFKNLTTPSSSSSATTTTAATTGAALTLTNPYSAILDTFKPYHMNMENLSNDHQSHHTATSSSALIIKCDLPDSSIITYQNYLFPLTTCESTSATTTTSTTTTTNSITEDLTMMTDTTNNNGAYISIDSANVVNNENNNVLDTIGTNVTNNHNHNNNSHSYPYEQTSQQSHTANFTRNEFTMNMNDPTTTLLEQQNYHHLHDLIHNHHHHRHHRNNSNHHHYPHHGHSAIVNDSRMNNSGDDNVDSESYLLSNSFQYPLSVRIVPTDINDANISNATSVQVATESTTDIYNSNSPNNDNNNNNNNNSKTNKIHTLV</sequence>
<keyword evidence="5" id="KW-1133">Transmembrane helix</keyword>
<evidence type="ECO:0000259" key="6">
    <source>
        <dbReference type="PROSITE" id="PS50835"/>
    </source>
</evidence>
<name>A0A6P6YE76_DERPT</name>
<dbReference type="PANTHER" id="PTHR23278">
    <property type="entry name" value="SIDESTEP PROTEIN"/>
    <property type="match status" value="1"/>
</dbReference>
<feature type="region of interest" description="Disordered" evidence="4">
    <location>
        <begin position="1490"/>
        <end position="1512"/>
    </location>
</feature>
<dbReference type="GO" id="GO:0016020">
    <property type="term" value="C:membrane"/>
    <property type="evidence" value="ECO:0007669"/>
    <property type="project" value="UniProtKB-SubCell"/>
</dbReference>
<dbReference type="InterPro" id="IPR013098">
    <property type="entry name" value="Ig_I-set"/>
</dbReference>
<keyword evidence="3" id="KW-1015">Disulfide bond</keyword>
<feature type="region of interest" description="Disordered" evidence="4">
    <location>
        <begin position="1915"/>
        <end position="1941"/>
    </location>
</feature>
<organism evidence="7 8">
    <name type="scientific">Dermatophagoides pteronyssinus</name>
    <name type="common">European house dust mite</name>
    <dbReference type="NCBI Taxonomy" id="6956"/>
    <lineage>
        <taxon>Eukaryota</taxon>
        <taxon>Metazoa</taxon>
        <taxon>Ecdysozoa</taxon>
        <taxon>Arthropoda</taxon>
        <taxon>Chelicerata</taxon>
        <taxon>Arachnida</taxon>
        <taxon>Acari</taxon>
        <taxon>Acariformes</taxon>
        <taxon>Sarcoptiformes</taxon>
        <taxon>Astigmata</taxon>
        <taxon>Psoroptidia</taxon>
        <taxon>Analgoidea</taxon>
        <taxon>Pyroglyphidae</taxon>
        <taxon>Dermatophagoidinae</taxon>
        <taxon>Dermatophagoides</taxon>
    </lineage>
</organism>
<dbReference type="SUPFAM" id="SSF48726">
    <property type="entry name" value="Immunoglobulin"/>
    <property type="match status" value="4"/>
</dbReference>
<evidence type="ECO:0000256" key="3">
    <source>
        <dbReference type="ARBA" id="ARBA00023157"/>
    </source>
</evidence>
<feature type="region of interest" description="Disordered" evidence="4">
    <location>
        <begin position="314"/>
        <end position="343"/>
    </location>
</feature>
<feature type="compositionally biased region" description="Basic and acidic residues" evidence="4">
    <location>
        <begin position="1490"/>
        <end position="1505"/>
    </location>
</feature>
<feature type="transmembrane region" description="Helical" evidence="5">
    <location>
        <begin position="12"/>
        <end position="30"/>
    </location>
</feature>
<dbReference type="RefSeq" id="XP_027203545.1">
    <property type="nucleotide sequence ID" value="XM_027347744.1"/>
</dbReference>
<dbReference type="SMART" id="SM00408">
    <property type="entry name" value="IGc2"/>
    <property type="match status" value="2"/>
</dbReference>
<dbReference type="Gene3D" id="2.60.40.10">
    <property type="entry name" value="Immunoglobulins"/>
    <property type="match status" value="3"/>
</dbReference>
<proteinExistence type="predicted"/>
<feature type="domain" description="Ig-like" evidence="6">
    <location>
        <begin position="939"/>
        <end position="1004"/>
    </location>
</feature>
<evidence type="ECO:0000256" key="1">
    <source>
        <dbReference type="ARBA" id="ARBA00004167"/>
    </source>
</evidence>
<evidence type="ECO:0000256" key="4">
    <source>
        <dbReference type="SAM" id="MobiDB-lite"/>
    </source>
</evidence>
<keyword evidence="7" id="KW-1185">Reference proteome</keyword>
<dbReference type="SMART" id="SM00409">
    <property type="entry name" value="IG"/>
    <property type="match status" value="3"/>
</dbReference>
<feature type="compositionally biased region" description="Low complexity" evidence="4">
    <location>
        <begin position="1355"/>
        <end position="1370"/>
    </location>
</feature>
<dbReference type="OrthoDB" id="8825892at2759"/>
<feature type="compositionally biased region" description="Acidic residues" evidence="4">
    <location>
        <begin position="1371"/>
        <end position="1380"/>
    </location>
</feature>
<feature type="compositionally biased region" description="Low complexity" evidence="4">
    <location>
        <begin position="1916"/>
        <end position="1932"/>
    </location>
</feature>
<dbReference type="KEGG" id="dpte:113797380"/>
<dbReference type="Pfam" id="PF08205">
    <property type="entry name" value="C2-set_2"/>
    <property type="match status" value="1"/>
</dbReference>
<reference evidence="8" key="1">
    <citation type="submission" date="2025-08" db="UniProtKB">
        <authorList>
            <consortium name="RefSeq"/>
        </authorList>
    </citation>
    <scope>IDENTIFICATION</scope>
    <source>
        <strain evidence="8">Airmid</strain>
    </source>
</reference>
<dbReference type="GO" id="GO:0016301">
    <property type="term" value="F:kinase activity"/>
    <property type="evidence" value="ECO:0007669"/>
    <property type="project" value="UniProtKB-KW"/>
</dbReference>
<keyword evidence="5" id="KW-0812">Transmembrane</keyword>
<dbReference type="CDD" id="cd00096">
    <property type="entry name" value="Ig"/>
    <property type="match status" value="1"/>
</dbReference>
<dbReference type="PANTHER" id="PTHR23278:SF19">
    <property type="entry name" value="OBSCURIN"/>
    <property type="match status" value="1"/>
</dbReference>
<feature type="domain" description="Ig-like" evidence="6">
    <location>
        <begin position="340"/>
        <end position="379"/>
    </location>
</feature>
<protein>
    <submittedName>
        <fullName evidence="8">Probable serine/threonine-protein kinase DDB_G0282963 isoform X1</fullName>
    </submittedName>
</protein>
<feature type="region of interest" description="Disordered" evidence="4">
    <location>
        <begin position="1200"/>
        <end position="1233"/>
    </location>
</feature>
<evidence type="ECO:0000313" key="7">
    <source>
        <dbReference type="Proteomes" id="UP000515146"/>
    </source>
</evidence>
<accession>A0A6P6YE76</accession>
<comment type="subcellular location">
    <subcellularLocation>
        <location evidence="1">Membrane</location>
        <topology evidence="1">Single-pass membrane protein</topology>
    </subcellularLocation>
</comment>
<dbReference type="Pfam" id="PF07679">
    <property type="entry name" value="I-set"/>
    <property type="match status" value="1"/>
</dbReference>
<keyword evidence="8" id="KW-0808">Transferase</keyword>
<feature type="transmembrane region" description="Helical" evidence="5">
    <location>
        <begin position="42"/>
        <end position="64"/>
    </location>
</feature>
<feature type="compositionally biased region" description="Basic residues" evidence="4">
    <location>
        <begin position="1835"/>
        <end position="1852"/>
    </location>
</feature>
<gene>
    <name evidence="8" type="primary">LOC113797380</name>
</gene>
<dbReference type="InParanoid" id="A0A6P6YE76"/>
<dbReference type="InterPro" id="IPR003599">
    <property type="entry name" value="Ig_sub"/>
</dbReference>
<feature type="compositionally biased region" description="Low complexity" evidence="4">
    <location>
        <begin position="1208"/>
        <end position="1230"/>
    </location>
</feature>
<feature type="transmembrane region" description="Helical" evidence="5">
    <location>
        <begin position="1533"/>
        <end position="1552"/>
    </location>
</feature>
<feature type="region of interest" description="Disordered" evidence="4">
    <location>
        <begin position="886"/>
        <end position="919"/>
    </location>
</feature>
<evidence type="ECO:0000313" key="8">
    <source>
        <dbReference type="RefSeq" id="XP_027203545.1"/>
    </source>
</evidence>
<evidence type="ECO:0000256" key="5">
    <source>
        <dbReference type="SAM" id="Phobius"/>
    </source>
</evidence>
<dbReference type="InterPro" id="IPR013162">
    <property type="entry name" value="CD80_C2-set"/>
</dbReference>
<feature type="domain" description="Ig-like" evidence="6">
    <location>
        <begin position="108"/>
        <end position="238"/>
    </location>
</feature>